<proteinExistence type="predicted"/>
<protein>
    <submittedName>
        <fullName evidence="1">Uncharacterized protein</fullName>
    </submittedName>
</protein>
<reference evidence="1 2" key="1">
    <citation type="submission" date="2022-10" db="EMBL/GenBank/DDBJ databases">
        <title>Host association and intracellularity evolved multiple times independently in the Rickettsiales.</title>
        <authorList>
            <person name="Castelli M."/>
            <person name="Nardi T."/>
            <person name="Gammuto L."/>
            <person name="Bellinzona G."/>
            <person name="Sabaneyeva E."/>
            <person name="Potekhin A."/>
            <person name="Serra V."/>
            <person name="Petroni G."/>
            <person name="Sassera D."/>
        </authorList>
    </citation>
    <scope>NUCLEOTIDE SEQUENCE [LARGE SCALE GENOMIC DNA]</scope>
    <source>
        <strain evidence="1 2">Kr 154-4</strain>
    </source>
</reference>
<dbReference type="EMBL" id="CP112932">
    <property type="protein sequence ID" value="WPY01160.1"/>
    <property type="molecule type" value="Genomic_DNA"/>
</dbReference>
<name>A0ABZ0USZ7_9RICK</name>
<accession>A0ABZ0USZ7</accession>
<dbReference type="Proteomes" id="UP001326613">
    <property type="component" value="Chromosome"/>
</dbReference>
<keyword evidence="2" id="KW-1185">Reference proteome</keyword>
<gene>
    <name evidence="1" type="ORF">Trichorick_01064</name>
</gene>
<evidence type="ECO:0000313" key="2">
    <source>
        <dbReference type="Proteomes" id="UP001326613"/>
    </source>
</evidence>
<evidence type="ECO:0000313" key="1">
    <source>
        <dbReference type="EMBL" id="WPY01160.1"/>
    </source>
</evidence>
<dbReference type="RefSeq" id="WP_323737957.1">
    <property type="nucleotide sequence ID" value="NZ_CP112932.1"/>
</dbReference>
<sequence>MSKETIPTIRITCAARLIYPDGTTEIPKCRQNVSTSFNKPSKPSFIVDNVSIGMFDNKPREYEQFVKPLDYSPYRNLPTSYQPTVQQSSFIPPFEFNLEAENEEFSRLGAEKYQARL</sequence>
<organism evidence="1 2">
    <name type="scientific">Candidatus Trichorickettsia mobilis</name>
    <dbReference type="NCBI Taxonomy" id="1346319"/>
    <lineage>
        <taxon>Bacteria</taxon>
        <taxon>Pseudomonadati</taxon>
        <taxon>Pseudomonadota</taxon>
        <taxon>Alphaproteobacteria</taxon>
        <taxon>Rickettsiales</taxon>
        <taxon>Rickettsiaceae</taxon>
        <taxon>Rickettsieae</taxon>
        <taxon>Candidatus Trichorickettsia</taxon>
    </lineage>
</organism>